<dbReference type="SUPFAM" id="SSF51395">
    <property type="entry name" value="FMN-linked oxidoreductases"/>
    <property type="match status" value="1"/>
</dbReference>
<organism evidence="18 19">
    <name type="scientific">Sediminispirochaeta smaragdinae (strain DSM 11293 / JCM 15392 / SEBR 4228)</name>
    <name type="common">Spirochaeta smaragdinae</name>
    <dbReference type="NCBI Taxonomy" id="573413"/>
    <lineage>
        <taxon>Bacteria</taxon>
        <taxon>Pseudomonadati</taxon>
        <taxon>Spirochaetota</taxon>
        <taxon>Spirochaetia</taxon>
        <taxon>Spirochaetales</taxon>
        <taxon>Spirochaetaceae</taxon>
        <taxon>Sediminispirochaeta</taxon>
    </lineage>
</organism>
<dbReference type="PANTHER" id="PTHR43073">
    <property type="entry name" value="DIHYDROPYRIMIDINE DEHYDROGENASE [NADP(+)]"/>
    <property type="match status" value="1"/>
</dbReference>
<comment type="function">
    <text evidence="14">Involved in pyrimidine base degradation. Catalyzes physiologically the reduction of uracil to 5,6-dihydrouracil (DHU) by using NADH as a specific cosubstrate. It also catalyzes the reverse reaction and the reduction of thymine to 5,6-dihydrothymine (DHT).</text>
</comment>
<dbReference type="Pfam" id="PF13237">
    <property type="entry name" value="Fer4_10"/>
    <property type="match status" value="1"/>
</dbReference>
<dbReference type="InterPro" id="IPR017896">
    <property type="entry name" value="4Fe4S_Fe-S-bd"/>
</dbReference>
<comment type="subunit">
    <text evidence="15">Heterotetramer of 2 PreA and 2 PreT subunits.</text>
</comment>
<evidence type="ECO:0000256" key="3">
    <source>
        <dbReference type="ARBA" id="ARBA00010804"/>
    </source>
</evidence>
<dbReference type="Gene3D" id="3.20.20.70">
    <property type="entry name" value="Aldolase class I"/>
    <property type="match status" value="1"/>
</dbReference>
<dbReference type="UniPathway" id="UPA00070"/>
<evidence type="ECO:0000256" key="5">
    <source>
        <dbReference type="ARBA" id="ARBA00022643"/>
    </source>
</evidence>
<keyword evidence="7" id="KW-0560">Oxidoreductase</keyword>
<evidence type="ECO:0000256" key="8">
    <source>
        <dbReference type="ARBA" id="ARBA00023004"/>
    </source>
</evidence>
<evidence type="ECO:0000256" key="1">
    <source>
        <dbReference type="ARBA" id="ARBA00001917"/>
    </source>
</evidence>
<dbReference type="Gene3D" id="3.30.70.20">
    <property type="match status" value="1"/>
</dbReference>
<name>E1R8T3_SEDSS</name>
<reference evidence="18 19" key="1">
    <citation type="journal article" date="2010" name="Stand. Genomic Sci.">
        <title>Complete genome sequence of Spirochaeta smaragdinae type strain (SEBR 4228).</title>
        <authorList>
            <person name="Mavromatis K."/>
            <person name="Yasawong M."/>
            <person name="Chertkov O."/>
            <person name="Lapidus A."/>
            <person name="Lucas S."/>
            <person name="Nolan M."/>
            <person name="Del Rio T.G."/>
            <person name="Tice H."/>
            <person name="Cheng J.F."/>
            <person name="Pitluck S."/>
            <person name="Liolios K."/>
            <person name="Ivanova N."/>
            <person name="Tapia R."/>
            <person name="Han C."/>
            <person name="Bruce D."/>
            <person name="Goodwin L."/>
            <person name="Pati A."/>
            <person name="Chen A."/>
            <person name="Palaniappan K."/>
            <person name="Land M."/>
            <person name="Hauser L."/>
            <person name="Chang Y.J."/>
            <person name="Jeffries C.D."/>
            <person name="Detter J.C."/>
            <person name="Rohde M."/>
            <person name="Brambilla E."/>
            <person name="Spring S."/>
            <person name="Goker M."/>
            <person name="Sikorski J."/>
            <person name="Woyke T."/>
            <person name="Bristow J."/>
            <person name="Eisen J.A."/>
            <person name="Markowitz V."/>
            <person name="Hugenholtz P."/>
            <person name="Klenk H.P."/>
            <person name="Kyrpides N.C."/>
        </authorList>
    </citation>
    <scope>NUCLEOTIDE SEQUENCE [LARGE SCALE GENOMIC DNA]</scope>
    <source>
        <strain evidence="19">DSM 11293 / JCM 15392 / SEBR 4228</strain>
    </source>
</reference>
<dbReference type="KEGG" id="ssm:Spirs_2736"/>
<dbReference type="RefSeq" id="WP_013255301.1">
    <property type="nucleotide sequence ID" value="NC_014364.1"/>
</dbReference>
<dbReference type="GO" id="GO:0006207">
    <property type="term" value="P:'de novo' pyrimidine nucleobase biosynthetic process"/>
    <property type="evidence" value="ECO:0007669"/>
    <property type="project" value="InterPro"/>
</dbReference>
<dbReference type="eggNOG" id="COG0167">
    <property type="taxonomic scope" value="Bacteria"/>
</dbReference>
<evidence type="ECO:0000256" key="2">
    <source>
        <dbReference type="ARBA" id="ARBA00004725"/>
    </source>
</evidence>
<evidence type="ECO:0000256" key="15">
    <source>
        <dbReference type="ARBA" id="ARBA00049714"/>
    </source>
</evidence>
<keyword evidence="9" id="KW-0411">Iron-sulfur</keyword>
<comment type="similarity">
    <text evidence="3">Belongs to the dihydropyrimidine dehydrogenase family.</text>
</comment>
<evidence type="ECO:0000256" key="4">
    <source>
        <dbReference type="ARBA" id="ARBA00022630"/>
    </source>
</evidence>
<sequence length="362" mass="38642">MDLSIDLCGIRLKSPLIVGSGPISYGAEGMIRAFNHGAGAVVTKTIRDQAADNPFPHIALSDAKSLVNAEKWSDFPARQWIDQEIPRAKAAGVVVIGSIGYTPEAVDHWICDVDRAGADMIELVSYREETIREMVVRAKRLTDKPVFVKISPNWPDAVSAAIDTLRLGVDGITAMDSLGPVLRIDIKTGRPMLGGAHGEGWLSGAAIKPIALSYVAEIAAKTDKPIIGLGGVMNAEDAVEMMMAGASAVGVCSYPIIRGTKALGTLNKKIISLAEKLGFSSLSEISGYSQPYLRSGENSTKFSFSYNPDICTECGRCVTVCPYEARSMVGRQMNLDRSMCRYCGLCVTACPTGALSRSEVTG</sequence>
<dbReference type="Pfam" id="PF01180">
    <property type="entry name" value="DHO_dh"/>
    <property type="match status" value="1"/>
</dbReference>
<proteinExistence type="inferred from homology"/>
<dbReference type="GO" id="GO:0046872">
    <property type="term" value="F:metal ion binding"/>
    <property type="evidence" value="ECO:0007669"/>
    <property type="project" value="UniProtKB-KW"/>
</dbReference>
<dbReference type="HOGENOM" id="CLU_042042_4_3_12"/>
<accession>E1R8T3</accession>
<keyword evidence="5" id="KW-0288">FMN</keyword>
<dbReference type="GO" id="GO:0005737">
    <property type="term" value="C:cytoplasm"/>
    <property type="evidence" value="ECO:0007669"/>
    <property type="project" value="InterPro"/>
</dbReference>
<dbReference type="InterPro" id="IPR001295">
    <property type="entry name" value="Dihydroorotate_DH_CS"/>
</dbReference>
<dbReference type="GO" id="GO:0051536">
    <property type="term" value="F:iron-sulfur cluster binding"/>
    <property type="evidence" value="ECO:0007669"/>
    <property type="project" value="UniProtKB-KW"/>
</dbReference>
<comment type="cofactor">
    <cofactor evidence="1">
        <name>FMN</name>
        <dbReference type="ChEBI" id="CHEBI:58210"/>
    </cofactor>
</comment>
<feature type="domain" description="4Fe-4S ferredoxin-type" evidence="17">
    <location>
        <begin position="302"/>
        <end position="331"/>
    </location>
</feature>
<evidence type="ECO:0000259" key="17">
    <source>
        <dbReference type="PROSITE" id="PS51379"/>
    </source>
</evidence>
<dbReference type="InterPro" id="IPR005720">
    <property type="entry name" value="Dihydroorotate_DH_cat"/>
</dbReference>
<dbReference type="Proteomes" id="UP000002318">
    <property type="component" value="Chromosome"/>
</dbReference>
<keyword evidence="4" id="KW-0285">Flavoprotein</keyword>
<gene>
    <name evidence="18" type="ordered locus">Spirs_2736</name>
</gene>
<dbReference type="InterPro" id="IPR013785">
    <property type="entry name" value="Aldolase_TIM"/>
</dbReference>
<evidence type="ECO:0000256" key="10">
    <source>
        <dbReference type="ARBA" id="ARBA00030119"/>
    </source>
</evidence>
<comment type="pathway">
    <text evidence="2">Pyrimidine metabolism; UMP biosynthesis via de novo pathway.</text>
</comment>
<dbReference type="EMBL" id="CP002116">
    <property type="protein sequence ID" value="ADK81840.1"/>
    <property type="molecule type" value="Genomic_DNA"/>
</dbReference>
<evidence type="ECO:0000313" key="18">
    <source>
        <dbReference type="EMBL" id="ADK81840.1"/>
    </source>
</evidence>
<dbReference type="Gene3D" id="2.30.26.10">
    <property type="entry name" value="Dihydroorotate Dehydrogenase A, chain A, domain 2"/>
    <property type="match status" value="1"/>
</dbReference>
<evidence type="ECO:0000256" key="12">
    <source>
        <dbReference type="ARBA" id="ARBA00047685"/>
    </source>
</evidence>
<dbReference type="InterPro" id="IPR017900">
    <property type="entry name" value="4Fe4S_Fe_S_CS"/>
</dbReference>
<dbReference type="AlphaFoldDB" id="E1R8T3"/>
<dbReference type="PROSITE" id="PS51379">
    <property type="entry name" value="4FE4S_FER_2"/>
    <property type="match status" value="2"/>
</dbReference>
<evidence type="ECO:0000256" key="16">
    <source>
        <dbReference type="ARBA" id="ARBA00049728"/>
    </source>
</evidence>
<evidence type="ECO:0000256" key="13">
    <source>
        <dbReference type="ARBA" id="ARBA00048792"/>
    </source>
</evidence>
<evidence type="ECO:0000256" key="14">
    <source>
        <dbReference type="ARBA" id="ARBA00049578"/>
    </source>
</evidence>
<keyword evidence="19" id="KW-1185">Reference proteome</keyword>
<dbReference type="PANTHER" id="PTHR43073:SF2">
    <property type="entry name" value="DIHYDROPYRIMIDINE DEHYDROGENASE [NADP(+)]"/>
    <property type="match status" value="1"/>
</dbReference>
<dbReference type="EC" id="1.3.1.1" evidence="16"/>
<dbReference type="STRING" id="573413.Spirs_2736"/>
<protein>
    <recommendedName>
        <fullName evidence="16">dihydrouracil dehydrogenase (NAD(+))</fullName>
        <ecNumber evidence="16">1.3.1.1</ecNumber>
    </recommendedName>
    <alternativeName>
        <fullName evidence="11">Dihydrothymine dehydrogenase</fullName>
    </alternativeName>
    <alternativeName>
        <fullName evidence="10">Dihydrouracil dehydrogenase</fullName>
    </alternativeName>
</protein>
<dbReference type="OrthoDB" id="9794954at2"/>
<dbReference type="PROSITE" id="PS00912">
    <property type="entry name" value="DHODEHASE_2"/>
    <property type="match status" value="1"/>
</dbReference>
<keyword evidence="8" id="KW-0408">Iron</keyword>
<dbReference type="eggNOG" id="COG1148">
    <property type="taxonomic scope" value="Bacteria"/>
</dbReference>
<feature type="domain" description="4Fe-4S ferredoxin-type" evidence="17">
    <location>
        <begin position="332"/>
        <end position="360"/>
    </location>
</feature>
<evidence type="ECO:0000256" key="11">
    <source>
        <dbReference type="ARBA" id="ARBA00032722"/>
    </source>
</evidence>
<dbReference type="InterPro" id="IPR023359">
    <property type="entry name" value="Dihydro_DH_chainA_dom2"/>
</dbReference>
<dbReference type="PROSITE" id="PS00198">
    <property type="entry name" value="4FE4S_FER_1"/>
    <property type="match status" value="2"/>
</dbReference>
<dbReference type="SUPFAM" id="SSF54862">
    <property type="entry name" value="4Fe-4S ferredoxins"/>
    <property type="match status" value="1"/>
</dbReference>
<comment type="catalytic activity">
    <reaction evidence="13">
        <text>5,6-dihydrouracil + NAD(+) = uracil + NADH + H(+)</text>
        <dbReference type="Rhea" id="RHEA:20189"/>
        <dbReference type="ChEBI" id="CHEBI:15378"/>
        <dbReference type="ChEBI" id="CHEBI:15901"/>
        <dbReference type="ChEBI" id="CHEBI:17568"/>
        <dbReference type="ChEBI" id="CHEBI:57540"/>
        <dbReference type="ChEBI" id="CHEBI:57945"/>
        <dbReference type="EC" id="1.3.1.1"/>
    </reaction>
</comment>
<evidence type="ECO:0000256" key="7">
    <source>
        <dbReference type="ARBA" id="ARBA00023002"/>
    </source>
</evidence>
<evidence type="ECO:0000256" key="9">
    <source>
        <dbReference type="ARBA" id="ARBA00023014"/>
    </source>
</evidence>
<dbReference type="GO" id="GO:0044205">
    <property type="term" value="P:'de novo' UMP biosynthetic process"/>
    <property type="evidence" value="ECO:0007669"/>
    <property type="project" value="UniProtKB-UniPathway"/>
</dbReference>
<evidence type="ECO:0000313" key="19">
    <source>
        <dbReference type="Proteomes" id="UP000002318"/>
    </source>
</evidence>
<keyword evidence="6" id="KW-0479">Metal-binding</keyword>
<evidence type="ECO:0000256" key="6">
    <source>
        <dbReference type="ARBA" id="ARBA00022723"/>
    </source>
</evidence>
<comment type="catalytic activity">
    <reaction evidence="12">
        <text>5,6-dihydrothymine + NAD(+) = thymine + NADH + H(+)</text>
        <dbReference type="Rhea" id="RHEA:28791"/>
        <dbReference type="ChEBI" id="CHEBI:15378"/>
        <dbReference type="ChEBI" id="CHEBI:17821"/>
        <dbReference type="ChEBI" id="CHEBI:27468"/>
        <dbReference type="ChEBI" id="CHEBI:57540"/>
        <dbReference type="ChEBI" id="CHEBI:57945"/>
        <dbReference type="EC" id="1.3.1.1"/>
    </reaction>
</comment>
<dbReference type="GO" id="GO:0004152">
    <property type="term" value="F:dihydroorotate dehydrogenase activity"/>
    <property type="evidence" value="ECO:0007669"/>
    <property type="project" value="UniProtKB-ARBA"/>
</dbReference>
<dbReference type="GO" id="GO:0004159">
    <property type="term" value="F:dihydropyrimidine dehydrogenase (NAD+) activity"/>
    <property type="evidence" value="ECO:0007669"/>
    <property type="project" value="UniProtKB-EC"/>
</dbReference>